<protein>
    <submittedName>
        <fullName evidence="1">Uncharacterized protein</fullName>
    </submittedName>
</protein>
<dbReference type="FunCoup" id="A0A1D6K2A0">
    <property type="interactions" value="348"/>
</dbReference>
<name>A0A1D6K2A0_MAIZE</name>
<gene>
    <name evidence="1" type="ORF">ZEAMMB73_Zm00001d029071</name>
</gene>
<sequence length="83" mass="8397">MAASRRAAAAMLCLAVAVAAVLAAEKSGAEAERPGCFCDCMKNRCMTLGASAADKFDCAAACTEGCAQIGQPGQPRADDFCGF</sequence>
<dbReference type="PaxDb" id="4577-GRMZM2G413154_P01"/>
<organism evidence="1">
    <name type="scientific">Zea mays</name>
    <name type="common">Maize</name>
    <dbReference type="NCBI Taxonomy" id="4577"/>
    <lineage>
        <taxon>Eukaryota</taxon>
        <taxon>Viridiplantae</taxon>
        <taxon>Streptophyta</taxon>
        <taxon>Embryophyta</taxon>
        <taxon>Tracheophyta</taxon>
        <taxon>Spermatophyta</taxon>
        <taxon>Magnoliopsida</taxon>
        <taxon>Liliopsida</taxon>
        <taxon>Poales</taxon>
        <taxon>Poaceae</taxon>
        <taxon>PACMAD clade</taxon>
        <taxon>Panicoideae</taxon>
        <taxon>Andropogonodae</taxon>
        <taxon>Andropogoneae</taxon>
        <taxon>Tripsacinae</taxon>
        <taxon>Zea</taxon>
    </lineage>
</organism>
<accession>A0A317Y5Y7</accession>
<dbReference type="EMBL" id="CM007647">
    <property type="protein sequence ID" value="ONL97812.1"/>
    <property type="molecule type" value="Genomic_DNA"/>
</dbReference>
<proteinExistence type="predicted"/>
<dbReference type="OMA" id="RCMTLGA"/>
<dbReference type="InParanoid" id="A0A1D6K2A0"/>
<reference evidence="1" key="1">
    <citation type="submission" date="2015-12" db="EMBL/GenBank/DDBJ databases">
        <title>Update maize B73 reference genome by single molecule sequencing technologies.</title>
        <authorList>
            <consortium name="Maize Genome Sequencing Project"/>
            <person name="Ware D."/>
        </authorList>
    </citation>
    <scope>NUCLEOTIDE SEQUENCE [LARGE SCALE GENOMIC DNA]</scope>
    <source>
        <tissue evidence="1">Seedling</tissue>
    </source>
</reference>
<evidence type="ECO:0000313" key="1">
    <source>
        <dbReference type="EMBL" id="ONL97812.1"/>
    </source>
</evidence>
<dbReference type="AlphaFoldDB" id="A0A1D6K2A0"/>
<accession>A0A1D6K2A0</accession>
<dbReference type="eggNOG" id="ENOG502R57J">
    <property type="taxonomic scope" value="Eukaryota"/>
</dbReference>
<dbReference type="KEGG" id="zma:103634619"/>